<organism evidence="1 2">
    <name type="scientific">Paenibacillus antri</name>
    <dbReference type="NCBI Taxonomy" id="2582848"/>
    <lineage>
        <taxon>Bacteria</taxon>
        <taxon>Bacillati</taxon>
        <taxon>Bacillota</taxon>
        <taxon>Bacilli</taxon>
        <taxon>Bacillales</taxon>
        <taxon>Paenibacillaceae</taxon>
        <taxon>Paenibacillus</taxon>
    </lineage>
</organism>
<keyword evidence="2" id="KW-1185">Reference proteome</keyword>
<dbReference type="EMBL" id="VCIW01000002">
    <property type="protein sequence ID" value="TLS53348.1"/>
    <property type="molecule type" value="Genomic_DNA"/>
</dbReference>
<dbReference type="Proteomes" id="UP000309676">
    <property type="component" value="Unassembled WGS sequence"/>
</dbReference>
<dbReference type="RefSeq" id="WP_138192556.1">
    <property type="nucleotide sequence ID" value="NZ_VCIW01000002.1"/>
</dbReference>
<dbReference type="OrthoDB" id="2609409at2"/>
<name>A0A5R9GIV7_9BACL</name>
<reference evidence="1 2" key="1">
    <citation type="submission" date="2019-05" db="EMBL/GenBank/DDBJ databases">
        <authorList>
            <person name="Narsing Rao M.P."/>
            <person name="Li W.J."/>
        </authorList>
    </citation>
    <scope>NUCLEOTIDE SEQUENCE [LARGE SCALE GENOMIC DNA]</scope>
    <source>
        <strain evidence="1 2">SYSU_K30003</strain>
    </source>
</reference>
<proteinExistence type="predicted"/>
<comment type="caution">
    <text evidence="1">The sequence shown here is derived from an EMBL/GenBank/DDBJ whole genome shotgun (WGS) entry which is preliminary data.</text>
</comment>
<sequence>MFDIRYEGLTHNEELQIVQADVRVVAEGETLVEEPLCIDVGLPALLASAFEETRPDRFADAAVAWERMPFFVCGCGDPDCRAMPFAVRHEAGEVVWTELDQSPSGARVLGEYRIPLTDYRRALRRLGEAFLAFAEPLDYRPLQPDTVKLIRAWTERLRRADGE</sequence>
<dbReference type="AlphaFoldDB" id="A0A5R9GIV7"/>
<protein>
    <submittedName>
        <fullName evidence="1">Uncharacterized protein</fullName>
    </submittedName>
</protein>
<evidence type="ECO:0000313" key="2">
    <source>
        <dbReference type="Proteomes" id="UP000309676"/>
    </source>
</evidence>
<gene>
    <name evidence="1" type="ORF">FE782_03480</name>
</gene>
<evidence type="ECO:0000313" key="1">
    <source>
        <dbReference type="EMBL" id="TLS53348.1"/>
    </source>
</evidence>
<accession>A0A5R9GIV7</accession>